<organism evidence="1 2">
    <name type="scientific">Catharanthus roseus</name>
    <name type="common">Madagascar periwinkle</name>
    <name type="synonym">Vinca rosea</name>
    <dbReference type="NCBI Taxonomy" id="4058"/>
    <lineage>
        <taxon>Eukaryota</taxon>
        <taxon>Viridiplantae</taxon>
        <taxon>Streptophyta</taxon>
        <taxon>Embryophyta</taxon>
        <taxon>Tracheophyta</taxon>
        <taxon>Spermatophyta</taxon>
        <taxon>Magnoliopsida</taxon>
        <taxon>eudicotyledons</taxon>
        <taxon>Gunneridae</taxon>
        <taxon>Pentapetalae</taxon>
        <taxon>asterids</taxon>
        <taxon>lamiids</taxon>
        <taxon>Gentianales</taxon>
        <taxon>Apocynaceae</taxon>
        <taxon>Rauvolfioideae</taxon>
        <taxon>Vinceae</taxon>
        <taxon>Catharanthinae</taxon>
        <taxon>Catharanthus</taxon>
    </lineage>
</organism>
<gene>
    <name evidence="1" type="ORF">M9H77_23339</name>
</gene>
<proteinExistence type="predicted"/>
<reference evidence="2" key="1">
    <citation type="journal article" date="2023" name="Nat. Plants">
        <title>Single-cell RNA sequencing provides a high-resolution roadmap for understanding the multicellular compartmentation of specialized metabolism.</title>
        <authorList>
            <person name="Sun S."/>
            <person name="Shen X."/>
            <person name="Li Y."/>
            <person name="Li Y."/>
            <person name="Wang S."/>
            <person name="Li R."/>
            <person name="Zhang H."/>
            <person name="Shen G."/>
            <person name="Guo B."/>
            <person name="Wei J."/>
            <person name="Xu J."/>
            <person name="St-Pierre B."/>
            <person name="Chen S."/>
            <person name="Sun C."/>
        </authorList>
    </citation>
    <scope>NUCLEOTIDE SEQUENCE [LARGE SCALE GENOMIC DNA]</scope>
</reference>
<accession>A0ACC0ATF0</accession>
<protein>
    <submittedName>
        <fullName evidence="1">Uncharacterized protein</fullName>
    </submittedName>
</protein>
<keyword evidence="2" id="KW-1185">Reference proteome</keyword>
<dbReference type="Proteomes" id="UP001060085">
    <property type="component" value="Linkage Group LG05"/>
</dbReference>
<evidence type="ECO:0000313" key="2">
    <source>
        <dbReference type="Proteomes" id="UP001060085"/>
    </source>
</evidence>
<sequence length="112" mass="12441">MANNNANITLKKTEEGQEALPYINPLFVPHPSPLMAEKTMADYARLPRIDANNFEIKPNVIQILQNNVQFDGLLEEDPNAHIGNFLEMVGIPFAQAEKLPPIFGNVLTSALE</sequence>
<evidence type="ECO:0000313" key="1">
    <source>
        <dbReference type="EMBL" id="KAI5664016.1"/>
    </source>
</evidence>
<comment type="caution">
    <text evidence="1">The sequence shown here is derived from an EMBL/GenBank/DDBJ whole genome shotgun (WGS) entry which is preliminary data.</text>
</comment>
<dbReference type="EMBL" id="CM044705">
    <property type="protein sequence ID" value="KAI5664016.1"/>
    <property type="molecule type" value="Genomic_DNA"/>
</dbReference>
<name>A0ACC0ATF0_CATRO</name>